<feature type="compositionally biased region" description="Low complexity" evidence="1">
    <location>
        <begin position="821"/>
        <end position="843"/>
    </location>
</feature>
<comment type="caution">
    <text evidence="2">The sequence shown here is derived from an EMBL/GenBank/DDBJ whole genome shotgun (WGS) entry which is preliminary data.</text>
</comment>
<sequence length="913" mass="96364">MGNALASMTEFEQTFGDRQTLGFNMELDDPFQPFNEGPSQTDLVPGFGEQRTSGQKTGWLSSYSHMLNAIDEGGVFDWSDMMTPSNRNSLGLALSAAGLGDGSYRSGLIGDGLRALNDLGKVGDKNLFEVDSDSPLLPGLDGIIPGDHLKSSDNFRISDINSLETGDTNSLLKENSTDSYVDNTTGASIVRENIDPNVLPSSEGPGDLLGHWGAEKLTQLTESNFSSTGLKLEAFNTSFDIEENVTDSAKVNDTAPLNTSLEISGGRAVFGENASSLVPADSVDKNVVQDKSSYNLRNKAGSTTREIGAVFSDKFTLPPDIALGSNRVRRQASDSSSRSGSPPPWAMGPQMAIPSNPGARGRLTTRPSSPAFPLPNMRQGGPPPPGMNGNSFGGNPMMGGPQFPGQNGQPFGGPMGQQFPPGMMPPQQFPGGTQSSRRPNVQPFGGLQRQMGSQGQAAENPLGIPIPIKNPSGQPRQNPFGRGSPNQFGQRGENQFGQRRPNPFGQGGPNSFGQGGPNSFGQGGPNSFGQGGPNSFGQGGSSSFGQRGPNPFNQGGPNPFGQGGPNPFGQGGQNSFGRPNQNPFGQPRSNQNTFGQPSQSPFQRPNQNPFGQQAQNPFGRQNQSPFGQQPRPPFGPQNRDPFGSSGSFPVPPGPGRLPGDEEADISPVSPLESPPPPDGFDPELELKPSPFESLGSFPLGPPSTSGGQNPFGSPQGLPRDSNSMSFGRPNQMMGNGPFQQQQQNPFASFPRSNNGFGGQMPGMPPNFNQMGGFPGMPSQFGQNNFGSRPGMPFMGGDQFGSGNGRNPFSSRGGSGPPSMPGFPGMNNPFMSSSPFGRSSSYPPMRNQFNSQMRNPLSSRSMSPFSSPFSSSMRGGGFPGMMDMRGMPGGRAMRPPMGMFPTRPMGSRSSRSRN</sequence>
<feature type="compositionally biased region" description="Low complexity" evidence="1">
    <location>
        <begin position="857"/>
        <end position="872"/>
    </location>
</feature>
<feature type="compositionally biased region" description="Low complexity" evidence="1">
    <location>
        <begin position="387"/>
        <end position="409"/>
    </location>
</feature>
<dbReference type="AlphaFoldDB" id="A0AAV4JN54"/>
<feature type="compositionally biased region" description="Polar residues" evidence="1">
    <location>
        <begin position="575"/>
        <end position="622"/>
    </location>
</feature>
<feature type="compositionally biased region" description="Gly residues" evidence="1">
    <location>
        <begin position="561"/>
        <end position="574"/>
    </location>
</feature>
<dbReference type="Proteomes" id="UP000762676">
    <property type="component" value="Unassembled WGS sequence"/>
</dbReference>
<keyword evidence="3" id="KW-1185">Reference proteome</keyword>
<feature type="compositionally biased region" description="Low complexity" evidence="1">
    <location>
        <begin position="543"/>
        <end position="560"/>
    </location>
</feature>
<feature type="compositionally biased region" description="Low complexity" evidence="1">
    <location>
        <begin position="731"/>
        <end position="746"/>
    </location>
</feature>
<protein>
    <submittedName>
        <fullName evidence="2">S-antigen protein</fullName>
    </submittedName>
</protein>
<organism evidence="2 3">
    <name type="scientific">Elysia marginata</name>
    <dbReference type="NCBI Taxonomy" id="1093978"/>
    <lineage>
        <taxon>Eukaryota</taxon>
        <taxon>Metazoa</taxon>
        <taxon>Spiralia</taxon>
        <taxon>Lophotrochozoa</taxon>
        <taxon>Mollusca</taxon>
        <taxon>Gastropoda</taxon>
        <taxon>Heterobranchia</taxon>
        <taxon>Euthyneura</taxon>
        <taxon>Panpulmonata</taxon>
        <taxon>Sacoglossa</taxon>
        <taxon>Placobranchoidea</taxon>
        <taxon>Plakobranchidae</taxon>
        <taxon>Elysia</taxon>
    </lineage>
</organism>
<name>A0AAV4JN54_9GAST</name>
<evidence type="ECO:0000313" key="3">
    <source>
        <dbReference type="Proteomes" id="UP000762676"/>
    </source>
</evidence>
<feature type="region of interest" description="Disordered" evidence="1">
    <location>
        <begin position="316"/>
        <end position="913"/>
    </location>
</feature>
<feature type="compositionally biased region" description="Polar residues" evidence="1">
    <location>
        <begin position="846"/>
        <end position="856"/>
    </location>
</feature>
<evidence type="ECO:0000256" key="1">
    <source>
        <dbReference type="SAM" id="MobiDB-lite"/>
    </source>
</evidence>
<accession>A0AAV4JN54</accession>
<feature type="compositionally biased region" description="Polar residues" evidence="1">
    <location>
        <begin position="484"/>
        <end position="497"/>
    </location>
</feature>
<dbReference type="EMBL" id="BMAT01013942">
    <property type="protein sequence ID" value="GFS23544.1"/>
    <property type="molecule type" value="Genomic_DNA"/>
</dbReference>
<feature type="compositionally biased region" description="Low complexity" evidence="1">
    <location>
        <begin position="879"/>
        <end position="898"/>
    </location>
</feature>
<gene>
    <name evidence="2" type="ORF">ElyMa_006980100</name>
</gene>
<feature type="compositionally biased region" description="Polar residues" evidence="1">
    <location>
        <begin position="702"/>
        <end position="712"/>
    </location>
</feature>
<reference evidence="2 3" key="1">
    <citation type="journal article" date="2021" name="Elife">
        <title>Chloroplast acquisition without the gene transfer in kleptoplastic sea slugs, Plakobranchus ocellatus.</title>
        <authorList>
            <person name="Maeda T."/>
            <person name="Takahashi S."/>
            <person name="Yoshida T."/>
            <person name="Shimamura S."/>
            <person name="Takaki Y."/>
            <person name="Nagai Y."/>
            <person name="Toyoda A."/>
            <person name="Suzuki Y."/>
            <person name="Arimoto A."/>
            <person name="Ishii H."/>
            <person name="Satoh N."/>
            <person name="Nishiyama T."/>
            <person name="Hasebe M."/>
            <person name="Maruyama T."/>
            <person name="Minagawa J."/>
            <person name="Obokata J."/>
            <person name="Shigenobu S."/>
        </authorList>
    </citation>
    <scope>NUCLEOTIDE SEQUENCE [LARGE SCALE GENOMIC DNA]</scope>
</reference>
<evidence type="ECO:0000313" key="2">
    <source>
        <dbReference type="EMBL" id="GFS23544.1"/>
    </source>
</evidence>
<feature type="compositionally biased region" description="Gly residues" evidence="1">
    <location>
        <begin position="505"/>
        <end position="542"/>
    </location>
</feature>
<proteinExistence type="predicted"/>